<dbReference type="PROSITE" id="PS50109">
    <property type="entry name" value="HIS_KIN"/>
    <property type="match status" value="1"/>
</dbReference>
<evidence type="ECO:0000256" key="9">
    <source>
        <dbReference type="SAM" id="Phobius"/>
    </source>
</evidence>
<dbReference type="PANTHER" id="PTHR43047:SF72">
    <property type="entry name" value="OSMOSENSING HISTIDINE PROTEIN KINASE SLN1"/>
    <property type="match status" value="1"/>
</dbReference>
<feature type="domain" description="Histidine kinase" evidence="10">
    <location>
        <begin position="607"/>
        <end position="825"/>
    </location>
</feature>
<evidence type="ECO:0000256" key="1">
    <source>
        <dbReference type="ARBA" id="ARBA00000085"/>
    </source>
</evidence>
<evidence type="ECO:0000259" key="10">
    <source>
        <dbReference type="PROSITE" id="PS50109"/>
    </source>
</evidence>
<dbReference type="InterPro" id="IPR004358">
    <property type="entry name" value="Sig_transdc_His_kin-like_C"/>
</dbReference>
<gene>
    <name evidence="13" type="ORF">GJV18_01530</name>
</gene>
<dbReference type="InterPro" id="IPR011006">
    <property type="entry name" value="CheY-like_superfamily"/>
</dbReference>
<dbReference type="InterPro" id="IPR005467">
    <property type="entry name" value="His_kinase_dom"/>
</dbReference>
<comment type="caution">
    <text evidence="13">The sequence shown here is derived from an EMBL/GenBank/DDBJ whole genome shotgun (WGS) entry which is preliminary data.</text>
</comment>
<name>A0A6I4KNV7_9PSED</name>
<proteinExistence type="predicted"/>
<dbReference type="PROSITE" id="PS50110">
    <property type="entry name" value="RESPONSE_REGULATORY"/>
    <property type="match status" value="1"/>
</dbReference>
<keyword evidence="4" id="KW-0808">Transferase</keyword>
<dbReference type="GO" id="GO:0005886">
    <property type="term" value="C:plasma membrane"/>
    <property type="evidence" value="ECO:0007669"/>
    <property type="project" value="UniProtKB-ARBA"/>
</dbReference>
<dbReference type="InterPro" id="IPR013655">
    <property type="entry name" value="PAS_fold_3"/>
</dbReference>
<evidence type="ECO:0000256" key="4">
    <source>
        <dbReference type="ARBA" id="ARBA00022679"/>
    </source>
</evidence>
<dbReference type="SUPFAM" id="SSF55785">
    <property type="entry name" value="PYP-like sensor domain (PAS domain)"/>
    <property type="match status" value="1"/>
</dbReference>
<keyword evidence="14" id="KW-1185">Reference proteome</keyword>
<feature type="modified residue" description="4-aspartylphosphate" evidence="8">
    <location>
        <position position="891"/>
    </location>
</feature>
<dbReference type="SUPFAM" id="SSF47384">
    <property type="entry name" value="Homodimeric domain of signal transducing histidine kinase"/>
    <property type="match status" value="1"/>
</dbReference>
<dbReference type="GO" id="GO:0009927">
    <property type="term" value="F:histidine phosphotransfer kinase activity"/>
    <property type="evidence" value="ECO:0007669"/>
    <property type="project" value="TreeGrafter"/>
</dbReference>
<dbReference type="Pfam" id="PF00512">
    <property type="entry name" value="HisKA"/>
    <property type="match status" value="1"/>
</dbReference>
<keyword evidence="5" id="KW-0418">Kinase</keyword>
<evidence type="ECO:0000256" key="2">
    <source>
        <dbReference type="ARBA" id="ARBA00012438"/>
    </source>
</evidence>
<dbReference type="SUPFAM" id="SSF52172">
    <property type="entry name" value="CheY-like"/>
    <property type="match status" value="1"/>
</dbReference>
<dbReference type="PRINTS" id="PR00344">
    <property type="entry name" value="BCTRLSENSOR"/>
</dbReference>
<evidence type="ECO:0000313" key="13">
    <source>
        <dbReference type="EMBL" id="MVW73985.1"/>
    </source>
</evidence>
<dbReference type="RefSeq" id="WP_160342963.1">
    <property type="nucleotide sequence ID" value="NZ_WKJZ01000001.1"/>
</dbReference>
<organism evidence="13 14">
    <name type="scientific">Pseudomonas xionganensis</name>
    <dbReference type="NCBI Taxonomy" id="2654845"/>
    <lineage>
        <taxon>Bacteria</taxon>
        <taxon>Pseudomonadati</taxon>
        <taxon>Pseudomonadota</taxon>
        <taxon>Gammaproteobacteria</taxon>
        <taxon>Pseudomonadales</taxon>
        <taxon>Pseudomonadaceae</taxon>
        <taxon>Pseudomonas</taxon>
    </lineage>
</organism>
<feature type="domain" description="PAC" evidence="12">
    <location>
        <begin position="535"/>
        <end position="589"/>
    </location>
</feature>
<evidence type="ECO:0000256" key="7">
    <source>
        <dbReference type="ARBA" id="ARBA00023136"/>
    </source>
</evidence>
<evidence type="ECO:0000259" key="11">
    <source>
        <dbReference type="PROSITE" id="PS50110"/>
    </source>
</evidence>
<dbReference type="GO" id="GO:0000155">
    <property type="term" value="F:phosphorelay sensor kinase activity"/>
    <property type="evidence" value="ECO:0007669"/>
    <property type="project" value="InterPro"/>
</dbReference>
<dbReference type="Pfam" id="PF08447">
    <property type="entry name" value="PAS_3"/>
    <property type="match status" value="1"/>
</dbReference>
<keyword evidence="9" id="KW-0812">Transmembrane</keyword>
<dbReference type="SUPFAM" id="SSF55874">
    <property type="entry name" value="ATPase domain of HSP90 chaperone/DNA topoisomerase II/histidine kinase"/>
    <property type="match status" value="1"/>
</dbReference>
<protein>
    <recommendedName>
        <fullName evidence="2">histidine kinase</fullName>
        <ecNumber evidence="2">2.7.13.3</ecNumber>
    </recommendedName>
</protein>
<dbReference type="InterPro" id="IPR035965">
    <property type="entry name" value="PAS-like_dom_sf"/>
</dbReference>
<sequence>MSHTPAFGLRKWIWRAFLQSALIPLLLVETVLIGAYLLTNSEIRDAQIGHLRETALGDLQTTARRESHIVGEQLVRIDALARLYTELTAKALSSPAAAAADNLALSAEGVRYSPEDLGGAAVFYSNATPAARQDLDKVARLSRLDPLMQQIQAQNPLVASIYFNSWDSLNYIYPWFNTPQQYPHDMVIPDYNFYYLADAGRNPTRDVVWTDVYLDPAGHGWMMSAIAPVYRGDFLEGVTGLDITVSGLLSEIGQLQVPWNGYAMLVGKDLSIMAMPPAAEEDFGLDELTRHSYEEAIRRELFKPEDFNLHQQAATRGLAEVMARQPEGVERVFFNGRAHLVAWSTIAQTGWHLLTVVEEADVFAQTNSLASHYQQIGYLLIAGLVLFYLLFFSFMWLRSLKLSRQLQGMIAGISAMMKEIGAGHWRPAHAAMAIREFEEVAEHALSMGAQLEQSEQARSLTQQRLELVLDSATESLWEWDLAAQQVQLRGRLVTRLGVGDHFNDPAAFMQRVHPEDREQIEAVLAELDRGSRDEYQTKFRIRDASGQYYWLLSRGRVLARDPHTGAVSQLAGTHIDIDDLKRVEEELRRATLQAQEASRAKSRFISSVSHELRTPLNAIQGFAQLMRMERQSGAGAEHADYLDEILKASQHLDQLVADVLDLSAVQAERPELVLQVVDVGPLMAECADLVRLQAQDQDLAFNLDRPAQPVQVMADPRRLRQVLLNLLANALKYNRPDGQVTLSYQVAAGHIRLLVEDTGLGIAPALQAQLFEPFQRLGRENSAIQGTGIGLALCREFAELMGGHMGLHSEPGIGSSFWIELPLVEQAEQVPAVRAPAVTDLPRLFYVEDNPASQFLVRKALADLAEVEVIGDGREALELLLKEPPALLLLDINLPGLDGISLLGELRRSPQGRALPVIILSAMDDLQRLHELDCQGLLGKPLDLEELRGLVGALLHETIEHA</sequence>
<accession>A0A6I4KNV7</accession>
<keyword evidence="6" id="KW-0902">Two-component regulatory system</keyword>
<evidence type="ECO:0000256" key="6">
    <source>
        <dbReference type="ARBA" id="ARBA00023012"/>
    </source>
</evidence>
<dbReference type="InterPro" id="IPR036890">
    <property type="entry name" value="HATPase_C_sf"/>
</dbReference>
<keyword evidence="7 9" id="KW-0472">Membrane</keyword>
<dbReference type="Gene3D" id="3.30.565.10">
    <property type="entry name" value="Histidine kinase-like ATPase, C-terminal domain"/>
    <property type="match status" value="1"/>
</dbReference>
<dbReference type="Proteomes" id="UP000429555">
    <property type="component" value="Unassembled WGS sequence"/>
</dbReference>
<dbReference type="FunFam" id="1.10.287.130:FF:000001">
    <property type="entry name" value="Two-component sensor histidine kinase"/>
    <property type="match status" value="1"/>
</dbReference>
<evidence type="ECO:0000256" key="3">
    <source>
        <dbReference type="ARBA" id="ARBA00022553"/>
    </source>
</evidence>
<dbReference type="PROSITE" id="PS50113">
    <property type="entry name" value="PAC"/>
    <property type="match status" value="1"/>
</dbReference>
<keyword evidence="3 8" id="KW-0597">Phosphoprotein</keyword>
<dbReference type="InterPro" id="IPR003661">
    <property type="entry name" value="HisK_dim/P_dom"/>
</dbReference>
<dbReference type="EMBL" id="WKJZ01000001">
    <property type="protein sequence ID" value="MVW73985.1"/>
    <property type="molecule type" value="Genomic_DNA"/>
</dbReference>
<dbReference type="SMART" id="SM00448">
    <property type="entry name" value="REC"/>
    <property type="match status" value="1"/>
</dbReference>
<reference evidence="13 14" key="1">
    <citation type="submission" date="2019-11" db="EMBL/GenBank/DDBJ databases">
        <title>Pseudomonas flavidum sp. nov., isolated from Baiyang Lake.</title>
        <authorList>
            <person name="Zhao Y."/>
        </authorList>
    </citation>
    <scope>NUCLEOTIDE SEQUENCE [LARGE SCALE GENOMIC DNA]</scope>
    <source>
        <strain evidence="14">R-22-3 w-18</strain>
    </source>
</reference>
<evidence type="ECO:0000313" key="14">
    <source>
        <dbReference type="Proteomes" id="UP000429555"/>
    </source>
</evidence>
<evidence type="ECO:0000259" key="12">
    <source>
        <dbReference type="PROSITE" id="PS50113"/>
    </source>
</evidence>
<dbReference type="CDD" id="cd00082">
    <property type="entry name" value="HisKA"/>
    <property type="match status" value="1"/>
</dbReference>
<dbReference type="InterPro" id="IPR003594">
    <property type="entry name" value="HATPase_dom"/>
</dbReference>
<dbReference type="InterPro" id="IPR036097">
    <property type="entry name" value="HisK_dim/P_sf"/>
</dbReference>
<dbReference type="Gene3D" id="3.40.50.2300">
    <property type="match status" value="1"/>
</dbReference>
<dbReference type="Pfam" id="PF02518">
    <property type="entry name" value="HATPase_c"/>
    <property type="match status" value="1"/>
</dbReference>
<dbReference type="FunFam" id="3.30.565.10:FF:000006">
    <property type="entry name" value="Sensor histidine kinase WalK"/>
    <property type="match status" value="1"/>
</dbReference>
<feature type="transmembrane region" description="Helical" evidence="9">
    <location>
        <begin position="12"/>
        <end position="38"/>
    </location>
</feature>
<dbReference type="Pfam" id="PF00072">
    <property type="entry name" value="Response_reg"/>
    <property type="match status" value="1"/>
</dbReference>
<evidence type="ECO:0000256" key="8">
    <source>
        <dbReference type="PROSITE-ProRule" id="PRU00169"/>
    </source>
</evidence>
<dbReference type="SMART" id="SM00387">
    <property type="entry name" value="HATPase_c"/>
    <property type="match status" value="1"/>
</dbReference>
<dbReference type="SMART" id="SM00388">
    <property type="entry name" value="HisKA"/>
    <property type="match status" value="1"/>
</dbReference>
<evidence type="ECO:0000256" key="5">
    <source>
        <dbReference type="ARBA" id="ARBA00022777"/>
    </source>
</evidence>
<feature type="domain" description="Response regulatory" evidence="11">
    <location>
        <begin position="843"/>
        <end position="955"/>
    </location>
</feature>
<comment type="catalytic activity">
    <reaction evidence="1">
        <text>ATP + protein L-histidine = ADP + protein N-phospho-L-histidine.</text>
        <dbReference type="EC" id="2.7.13.3"/>
    </reaction>
</comment>
<dbReference type="EC" id="2.7.13.3" evidence="2"/>
<dbReference type="PANTHER" id="PTHR43047">
    <property type="entry name" value="TWO-COMPONENT HISTIDINE PROTEIN KINASE"/>
    <property type="match status" value="1"/>
</dbReference>
<dbReference type="Gene3D" id="1.10.287.130">
    <property type="match status" value="1"/>
</dbReference>
<dbReference type="Gene3D" id="3.30.450.20">
    <property type="entry name" value="PAS domain"/>
    <property type="match status" value="2"/>
</dbReference>
<dbReference type="InterPro" id="IPR001789">
    <property type="entry name" value="Sig_transdc_resp-reg_receiver"/>
</dbReference>
<dbReference type="AlphaFoldDB" id="A0A6I4KNV7"/>
<keyword evidence="9" id="KW-1133">Transmembrane helix</keyword>
<dbReference type="InterPro" id="IPR000700">
    <property type="entry name" value="PAS-assoc_C"/>
</dbReference>
<feature type="transmembrane region" description="Helical" evidence="9">
    <location>
        <begin position="376"/>
        <end position="397"/>
    </location>
</feature>